<gene>
    <name evidence="1" type="ORF">QQF64_011841</name>
</gene>
<dbReference type="Proteomes" id="UP001558613">
    <property type="component" value="Unassembled WGS sequence"/>
</dbReference>
<evidence type="ECO:0000313" key="1">
    <source>
        <dbReference type="EMBL" id="KAL1256296.1"/>
    </source>
</evidence>
<comment type="caution">
    <text evidence="1">The sequence shown here is derived from an EMBL/GenBank/DDBJ whole genome shotgun (WGS) entry which is preliminary data.</text>
</comment>
<protein>
    <submittedName>
        <fullName evidence="1">Uncharacterized protein</fullName>
    </submittedName>
</protein>
<sequence length="54" mass="5676">MQESSAGYGQKQVASGIVCSSSFIHMRETQSFTHFSLGSCAEVCVNARVSSGST</sequence>
<organism evidence="1 2">
    <name type="scientific">Cirrhinus molitorella</name>
    <name type="common">mud carp</name>
    <dbReference type="NCBI Taxonomy" id="172907"/>
    <lineage>
        <taxon>Eukaryota</taxon>
        <taxon>Metazoa</taxon>
        <taxon>Chordata</taxon>
        <taxon>Craniata</taxon>
        <taxon>Vertebrata</taxon>
        <taxon>Euteleostomi</taxon>
        <taxon>Actinopterygii</taxon>
        <taxon>Neopterygii</taxon>
        <taxon>Teleostei</taxon>
        <taxon>Ostariophysi</taxon>
        <taxon>Cypriniformes</taxon>
        <taxon>Cyprinidae</taxon>
        <taxon>Labeoninae</taxon>
        <taxon>Labeonini</taxon>
        <taxon>Cirrhinus</taxon>
    </lineage>
</organism>
<name>A0ABR3LTR4_9TELE</name>
<feature type="non-terminal residue" evidence="1">
    <location>
        <position position="54"/>
    </location>
</feature>
<accession>A0ABR3LTR4</accession>
<keyword evidence="2" id="KW-1185">Reference proteome</keyword>
<evidence type="ECO:0000313" key="2">
    <source>
        <dbReference type="Proteomes" id="UP001558613"/>
    </source>
</evidence>
<dbReference type="EMBL" id="JAYMGO010000018">
    <property type="protein sequence ID" value="KAL1256296.1"/>
    <property type="molecule type" value="Genomic_DNA"/>
</dbReference>
<proteinExistence type="predicted"/>
<reference evidence="1 2" key="1">
    <citation type="submission" date="2023-09" db="EMBL/GenBank/DDBJ databases">
        <authorList>
            <person name="Wang M."/>
        </authorList>
    </citation>
    <scope>NUCLEOTIDE SEQUENCE [LARGE SCALE GENOMIC DNA]</scope>
    <source>
        <strain evidence="1">GT-2023</strain>
        <tissue evidence="1">Liver</tissue>
    </source>
</reference>